<dbReference type="Proteomes" id="UP001148838">
    <property type="component" value="Unassembled WGS sequence"/>
</dbReference>
<name>A0ABQ8SND1_PERAM</name>
<accession>A0ABQ8SND1</accession>
<sequence length="67" mass="7635">MAFQATIDKNGLTMSIGWTVPDSQDKFSAIYHMEDDLWEAPEKMDGDRNRPLGLIKDDDDDDDDDDV</sequence>
<proteinExistence type="predicted"/>
<evidence type="ECO:0000313" key="2">
    <source>
        <dbReference type="EMBL" id="KAJ4435503.1"/>
    </source>
</evidence>
<organism evidence="2 3">
    <name type="scientific">Periplaneta americana</name>
    <name type="common">American cockroach</name>
    <name type="synonym">Blatta americana</name>
    <dbReference type="NCBI Taxonomy" id="6978"/>
    <lineage>
        <taxon>Eukaryota</taxon>
        <taxon>Metazoa</taxon>
        <taxon>Ecdysozoa</taxon>
        <taxon>Arthropoda</taxon>
        <taxon>Hexapoda</taxon>
        <taxon>Insecta</taxon>
        <taxon>Pterygota</taxon>
        <taxon>Neoptera</taxon>
        <taxon>Polyneoptera</taxon>
        <taxon>Dictyoptera</taxon>
        <taxon>Blattodea</taxon>
        <taxon>Blattoidea</taxon>
        <taxon>Blattidae</taxon>
        <taxon>Blattinae</taxon>
        <taxon>Periplaneta</taxon>
    </lineage>
</organism>
<comment type="caution">
    <text evidence="2">The sequence shown here is derived from an EMBL/GenBank/DDBJ whole genome shotgun (WGS) entry which is preliminary data.</text>
</comment>
<keyword evidence="3" id="KW-1185">Reference proteome</keyword>
<feature type="region of interest" description="Disordered" evidence="1">
    <location>
        <begin position="41"/>
        <end position="67"/>
    </location>
</feature>
<protein>
    <submittedName>
        <fullName evidence="2">Uncharacterized protein</fullName>
    </submittedName>
</protein>
<feature type="compositionally biased region" description="Acidic residues" evidence="1">
    <location>
        <begin position="57"/>
        <end position="67"/>
    </location>
</feature>
<evidence type="ECO:0000313" key="3">
    <source>
        <dbReference type="Proteomes" id="UP001148838"/>
    </source>
</evidence>
<reference evidence="2 3" key="1">
    <citation type="journal article" date="2022" name="Allergy">
        <title>Genome assembly and annotation of Periplaneta americana reveal a comprehensive cockroach allergen profile.</title>
        <authorList>
            <person name="Wang L."/>
            <person name="Xiong Q."/>
            <person name="Saelim N."/>
            <person name="Wang L."/>
            <person name="Nong W."/>
            <person name="Wan A.T."/>
            <person name="Shi M."/>
            <person name="Liu X."/>
            <person name="Cao Q."/>
            <person name="Hui J.H.L."/>
            <person name="Sookrung N."/>
            <person name="Leung T.F."/>
            <person name="Tungtrongchitr A."/>
            <person name="Tsui S.K.W."/>
        </authorList>
    </citation>
    <scope>NUCLEOTIDE SEQUENCE [LARGE SCALE GENOMIC DNA]</scope>
    <source>
        <strain evidence="2">PWHHKU_190912</strain>
    </source>
</reference>
<evidence type="ECO:0000256" key="1">
    <source>
        <dbReference type="SAM" id="MobiDB-lite"/>
    </source>
</evidence>
<feature type="compositionally biased region" description="Basic and acidic residues" evidence="1">
    <location>
        <begin position="41"/>
        <end position="50"/>
    </location>
</feature>
<dbReference type="EMBL" id="JAJSOF020000023">
    <property type="protein sequence ID" value="KAJ4435503.1"/>
    <property type="molecule type" value="Genomic_DNA"/>
</dbReference>
<gene>
    <name evidence="2" type="ORF">ANN_18119</name>
</gene>